<dbReference type="EMBL" id="OA883738">
    <property type="protein sequence ID" value="CAD7279602.1"/>
    <property type="molecule type" value="Genomic_DNA"/>
</dbReference>
<keyword evidence="5" id="KW-1185">Reference proteome</keyword>
<organism evidence="4">
    <name type="scientific">Notodromas monacha</name>
    <dbReference type="NCBI Taxonomy" id="399045"/>
    <lineage>
        <taxon>Eukaryota</taxon>
        <taxon>Metazoa</taxon>
        <taxon>Ecdysozoa</taxon>
        <taxon>Arthropoda</taxon>
        <taxon>Crustacea</taxon>
        <taxon>Oligostraca</taxon>
        <taxon>Ostracoda</taxon>
        <taxon>Podocopa</taxon>
        <taxon>Podocopida</taxon>
        <taxon>Cypridocopina</taxon>
        <taxon>Cypridoidea</taxon>
        <taxon>Cyprididae</taxon>
        <taxon>Notodromas</taxon>
    </lineage>
</organism>
<name>A0A7R9BTC4_9CRUS</name>
<dbReference type="AlphaFoldDB" id="A0A7R9BTC4"/>
<dbReference type="GO" id="GO:1990904">
    <property type="term" value="C:ribonucleoprotein complex"/>
    <property type="evidence" value="ECO:0007669"/>
    <property type="project" value="UniProtKB-KW"/>
</dbReference>
<evidence type="ECO:0000313" key="4">
    <source>
        <dbReference type="EMBL" id="CAD7279602.1"/>
    </source>
</evidence>
<proteinExistence type="predicted"/>
<dbReference type="PANTHER" id="PTHR13473">
    <property type="entry name" value="MITOCHONDRIAL RIBOSOMAL PROTEIN L48"/>
    <property type="match status" value="1"/>
</dbReference>
<dbReference type="Gene3D" id="3.30.70.600">
    <property type="entry name" value="Ribosomal protein S10 domain"/>
    <property type="match status" value="1"/>
</dbReference>
<feature type="non-terminal residue" evidence="4">
    <location>
        <position position="195"/>
    </location>
</feature>
<dbReference type="EMBL" id="CAJPEX010001701">
    <property type="protein sequence ID" value="CAG0919754.1"/>
    <property type="molecule type" value="Genomic_DNA"/>
</dbReference>
<accession>A0A7R9BTC4</accession>
<keyword evidence="1" id="KW-0689">Ribosomal protein</keyword>
<sequence>MVYFRALKPSIPQYDLVNVQLKGYDFRVLESYQKYVEKLAENFGVSVNDSWATPASKYRVDVVSDANKVVDQLNLTKYERNVQFENLPACRAGLMLSLLKRTLPPGVELSVHEHLPEHEQIRMVPDFELLELKKWGLCPFPVRFIGGPAQKTYGCGTSVTPVSSEWGLCPFPVRFIGGPAQKTYGCGTSVTPVSS</sequence>
<protein>
    <recommendedName>
        <fullName evidence="3">Small ribosomal subunit protein uS10 domain-containing protein</fullName>
    </recommendedName>
</protein>
<dbReference type="InterPro" id="IPR027487">
    <property type="entry name" value="Ribosomal_mL48"/>
</dbReference>
<dbReference type="OrthoDB" id="5984298at2759"/>
<dbReference type="InterPro" id="IPR036838">
    <property type="entry name" value="Ribosomal_uS10_dom_sf"/>
</dbReference>
<dbReference type="PANTHER" id="PTHR13473:SF0">
    <property type="entry name" value="LARGE RIBOSOMAL SUBUNIT PROTEIN ML48"/>
    <property type="match status" value="1"/>
</dbReference>
<dbReference type="Proteomes" id="UP000678499">
    <property type="component" value="Unassembled WGS sequence"/>
</dbReference>
<dbReference type="GO" id="GO:0005761">
    <property type="term" value="C:mitochondrial ribosome"/>
    <property type="evidence" value="ECO:0007669"/>
    <property type="project" value="InterPro"/>
</dbReference>
<evidence type="ECO:0000256" key="2">
    <source>
        <dbReference type="ARBA" id="ARBA00023274"/>
    </source>
</evidence>
<dbReference type="SUPFAM" id="SSF54999">
    <property type="entry name" value="Ribosomal protein S10"/>
    <property type="match status" value="1"/>
</dbReference>
<dbReference type="SMART" id="SM01403">
    <property type="entry name" value="Ribosomal_S10"/>
    <property type="match status" value="1"/>
</dbReference>
<dbReference type="Pfam" id="PF00338">
    <property type="entry name" value="Ribosomal_S10"/>
    <property type="match status" value="1"/>
</dbReference>
<feature type="domain" description="Small ribosomal subunit protein uS10" evidence="3">
    <location>
        <begin position="18"/>
        <end position="112"/>
    </location>
</feature>
<dbReference type="InterPro" id="IPR027486">
    <property type="entry name" value="Ribosomal_uS10_dom"/>
</dbReference>
<evidence type="ECO:0000256" key="1">
    <source>
        <dbReference type="ARBA" id="ARBA00022980"/>
    </source>
</evidence>
<evidence type="ECO:0000313" key="5">
    <source>
        <dbReference type="Proteomes" id="UP000678499"/>
    </source>
</evidence>
<keyword evidence="2" id="KW-0687">Ribonucleoprotein</keyword>
<gene>
    <name evidence="4" type="ORF">NMOB1V02_LOCUS7271</name>
</gene>
<reference evidence="4" key="1">
    <citation type="submission" date="2020-11" db="EMBL/GenBank/DDBJ databases">
        <authorList>
            <person name="Tran Van P."/>
        </authorList>
    </citation>
    <scope>NUCLEOTIDE SEQUENCE</scope>
</reference>
<evidence type="ECO:0000259" key="3">
    <source>
        <dbReference type="SMART" id="SM01403"/>
    </source>
</evidence>